<dbReference type="STRING" id="1121305.CLCOL_24340"/>
<accession>A0A151AKP2</accession>
<evidence type="ECO:0000313" key="1">
    <source>
        <dbReference type="EMBL" id="KYH27967.1"/>
    </source>
</evidence>
<name>A0A151AKP2_9CLOT</name>
<evidence type="ECO:0000313" key="2">
    <source>
        <dbReference type="Proteomes" id="UP000075374"/>
    </source>
</evidence>
<organism evidence="1 2">
    <name type="scientific">Clostridium colicanis DSM 13634</name>
    <dbReference type="NCBI Taxonomy" id="1121305"/>
    <lineage>
        <taxon>Bacteria</taxon>
        <taxon>Bacillati</taxon>
        <taxon>Bacillota</taxon>
        <taxon>Clostridia</taxon>
        <taxon>Eubacteriales</taxon>
        <taxon>Clostridiaceae</taxon>
        <taxon>Clostridium</taxon>
    </lineage>
</organism>
<dbReference type="AlphaFoldDB" id="A0A151AKP2"/>
<proteinExistence type="predicted"/>
<dbReference type="EMBL" id="LTBB01000017">
    <property type="protein sequence ID" value="KYH27967.1"/>
    <property type="molecule type" value="Genomic_DNA"/>
</dbReference>
<dbReference type="Proteomes" id="UP000075374">
    <property type="component" value="Unassembled WGS sequence"/>
</dbReference>
<protein>
    <submittedName>
        <fullName evidence="1">Uncharacterized protein</fullName>
    </submittedName>
</protein>
<sequence>MELFKQIITLSTILEKGIDHKKAANSTFSTAEIIEYLIDANILGFSRFMHIETLRNDEGYKKFKGIDKLPSKKVCRDLLRALPT</sequence>
<keyword evidence="2" id="KW-1185">Reference proteome</keyword>
<comment type="caution">
    <text evidence="1">The sequence shown here is derived from an EMBL/GenBank/DDBJ whole genome shotgun (WGS) entry which is preliminary data.</text>
</comment>
<dbReference type="PATRIC" id="fig|1121305.3.peg.2417"/>
<gene>
    <name evidence="1" type="ORF">CLCOL_24340</name>
</gene>
<reference evidence="1 2" key="1">
    <citation type="submission" date="2016-02" db="EMBL/GenBank/DDBJ databases">
        <title>Genome sequence of Clostridium colicanis DSM 13634.</title>
        <authorList>
            <person name="Poehlein A."/>
            <person name="Daniel R."/>
        </authorList>
    </citation>
    <scope>NUCLEOTIDE SEQUENCE [LARGE SCALE GENOMIC DNA]</scope>
    <source>
        <strain evidence="1 2">DSM 13634</strain>
    </source>
</reference>